<accession>A0A453KIL7</accession>
<sequence>SNGRGHFVFVTNLAPCSGVRIHLWPEKHRSSIENEVPASKRIVEVTSKMVHIPAGPAPKQVEPGSQTEQPPPSAFLLLSPEDMNGYNFMTISVASRQTFVNYGASHLLHWLGILYQAYTLFRISILKL</sequence>
<dbReference type="Proteomes" id="UP000015105">
    <property type="component" value="Chromosome 5D"/>
</dbReference>
<dbReference type="AlphaFoldDB" id="A0A453KIL7"/>
<feature type="region of interest" description="Disordered" evidence="1">
    <location>
        <begin position="53"/>
        <end position="74"/>
    </location>
</feature>
<proteinExistence type="predicted"/>
<evidence type="ECO:0000313" key="2">
    <source>
        <dbReference type="EnsemblPlants" id="AET5Gv20429600.16"/>
    </source>
</evidence>
<dbReference type="EnsemblPlants" id="AET5Gv20429600.16">
    <property type="protein sequence ID" value="AET5Gv20429600.16"/>
    <property type="gene ID" value="AET5Gv20429600"/>
</dbReference>
<dbReference type="PANTHER" id="PTHR47346">
    <property type="entry name" value="HYDROLASES, ACTING ON ESTER BOND"/>
    <property type="match status" value="1"/>
</dbReference>
<name>A0A453KIL7_AEGTS</name>
<dbReference type="PANTHER" id="PTHR47346:SF1">
    <property type="entry name" value="GPI INOSITOL-DEACYLASE"/>
    <property type="match status" value="1"/>
</dbReference>
<reference evidence="3" key="2">
    <citation type="journal article" date="2017" name="Nat. Plants">
        <title>The Aegilops tauschii genome reveals multiple impacts of transposons.</title>
        <authorList>
            <person name="Zhao G."/>
            <person name="Zou C."/>
            <person name="Li K."/>
            <person name="Wang K."/>
            <person name="Li T."/>
            <person name="Gao L."/>
            <person name="Zhang X."/>
            <person name="Wang H."/>
            <person name="Yang Z."/>
            <person name="Liu X."/>
            <person name="Jiang W."/>
            <person name="Mao L."/>
            <person name="Kong X."/>
            <person name="Jiao Y."/>
            <person name="Jia J."/>
        </authorList>
    </citation>
    <scope>NUCLEOTIDE SEQUENCE [LARGE SCALE GENOMIC DNA]</scope>
    <source>
        <strain evidence="3">cv. AL8/78</strain>
    </source>
</reference>
<evidence type="ECO:0000256" key="1">
    <source>
        <dbReference type="SAM" id="MobiDB-lite"/>
    </source>
</evidence>
<reference evidence="3" key="1">
    <citation type="journal article" date="2014" name="Science">
        <title>Ancient hybridizations among the ancestral genomes of bread wheat.</title>
        <authorList>
            <consortium name="International Wheat Genome Sequencing Consortium,"/>
            <person name="Marcussen T."/>
            <person name="Sandve S.R."/>
            <person name="Heier L."/>
            <person name="Spannagl M."/>
            <person name="Pfeifer M."/>
            <person name="Jakobsen K.S."/>
            <person name="Wulff B.B."/>
            <person name="Steuernagel B."/>
            <person name="Mayer K.F."/>
            <person name="Olsen O.A."/>
        </authorList>
    </citation>
    <scope>NUCLEOTIDE SEQUENCE [LARGE SCALE GENOMIC DNA]</scope>
    <source>
        <strain evidence="3">cv. AL8/78</strain>
    </source>
</reference>
<evidence type="ECO:0000313" key="3">
    <source>
        <dbReference type="Proteomes" id="UP000015105"/>
    </source>
</evidence>
<reference evidence="2" key="3">
    <citation type="journal article" date="2017" name="Nature">
        <title>Genome sequence of the progenitor of the wheat D genome Aegilops tauschii.</title>
        <authorList>
            <person name="Luo M.C."/>
            <person name="Gu Y.Q."/>
            <person name="Puiu D."/>
            <person name="Wang H."/>
            <person name="Twardziok S.O."/>
            <person name="Deal K.R."/>
            <person name="Huo N."/>
            <person name="Zhu T."/>
            <person name="Wang L."/>
            <person name="Wang Y."/>
            <person name="McGuire P.E."/>
            <person name="Liu S."/>
            <person name="Long H."/>
            <person name="Ramasamy R.K."/>
            <person name="Rodriguez J.C."/>
            <person name="Van S.L."/>
            <person name="Yuan L."/>
            <person name="Wang Z."/>
            <person name="Xia Z."/>
            <person name="Xiao L."/>
            <person name="Anderson O.D."/>
            <person name="Ouyang S."/>
            <person name="Liang Y."/>
            <person name="Zimin A.V."/>
            <person name="Pertea G."/>
            <person name="Qi P."/>
            <person name="Bennetzen J.L."/>
            <person name="Dai X."/>
            <person name="Dawson M.W."/>
            <person name="Muller H.G."/>
            <person name="Kugler K."/>
            <person name="Rivarola-Duarte L."/>
            <person name="Spannagl M."/>
            <person name="Mayer K.F.X."/>
            <person name="Lu F.H."/>
            <person name="Bevan M.W."/>
            <person name="Leroy P."/>
            <person name="Li P."/>
            <person name="You F.M."/>
            <person name="Sun Q."/>
            <person name="Liu Z."/>
            <person name="Lyons E."/>
            <person name="Wicker T."/>
            <person name="Salzberg S.L."/>
            <person name="Devos K.M."/>
            <person name="Dvorak J."/>
        </authorList>
    </citation>
    <scope>NUCLEOTIDE SEQUENCE [LARGE SCALE GENOMIC DNA]</scope>
    <source>
        <strain evidence="2">cv. AL8/78</strain>
    </source>
</reference>
<protein>
    <submittedName>
        <fullName evidence="2">Uncharacterized protein</fullName>
    </submittedName>
</protein>
<dbReference type="Gramene" id="AET5Gv20429600.16">
    <property type="protein sequence ID" value="AET5Gv20429600.16"/>
    <property type="gene ID" value="AET5Gv20429600"/>
</dbReference>
<reference evidence="2" key="4">
    <citation type="submission" date="2019-03" db="UniProtKB">
        <authorList>
            <consortium name="EnsemblPlants"/>
        </authorList>
    </citation>
    <scope>IDENTIFICATION</scope>
</reference>
<reference evidence="2" key="5">
    <citation type="journal article" date="2021" name="G3 (Bethesda)">
        <title>Aegilops tauschii genome assembly Aet v5.0 features greater sequence contiguity and improved annotation.</title>
        <authorList>
            <person name="Wang L."/>
            <person name="Zhu T."/>
            <person name="Rodriguez J.C."/>
            <person name="Deal K.R."/>
            <person name="Dubcovsky J."/>
            <person name="McGuire P.E."/>
            <person name="Lux T."/>
            <person name="Spannagl M."/>
            <person name="Mayer K.F.X."/>
            <person name="Baldrich P."/>
            <person name="Meyers B.C."/>
            <person name="Huo N."/>
            <person name="Gu Y.Q."/>
            <person name="Zhou H."/>
            <person name="Devos K.M."/>
            <person name="Bennetzen J.L."/>
            <person name="Unver T."/>
            <person name="Budak H."/>
            <person name="Gulick P.J."/>
            <person name="Galiba G."/>
            <person name="Kalapos B."/>
            <person name="Nelson D.R."/>
            <person name="Li P."/>
            <person name="You F.M."/>
            <person name="Luo M.C."/>
            <person name="Dvorak J."/>
        </authorList>
    </citation>
    <scope>NUCLEOTIDE SEQUENCE [LARGE SCALE GENOMIC DNA]</scope>
    <source>
        <strain evidence="2">cv. AL8/78</strain>
    </source>
</reference>
<organism evidence="2 3">
    <name type="scientific">Aegilops tauschii subsp. strangulata</name>
    <name type="common">Goatgrass</name>
    <dbReference type="NCBI Taxonomy" id="200361"/>
    <lineage>
        <taxon>Eukaryota</taxon>
        <taxon>Viridiplantae</taxon>
        <taxon>Streptophyta</taxon>
        <taxon>Embryophyta</taxon>
        <taxon>Tracheophyta</taxon>
        <taxon>Spermatophyta</taxon>
        <taxon>Magnoliopsida</taxon>
        <taxon>Liliopsida</taxon>
        <taxon>Poales</taxon>
        <taxon>Poaceae</taxon>
        <taxon>BOP clade</taxon>
        <taxon>Pooideae</taxon>
        <taxon>Triticodae</taxon>
        <taxon>Triticeae</taxon>
        <taxon>Triticinae</taxon>
        <taxon>Aegilops</taxon>
    </lineage>
</organism>
<keyword evidence="3" id="KW-1185">Reference proteome</keyword>